<protein>
    <submittedName>
        <fullName evidence="2">Uncharacterized protein</fullName>
    </submittedName>
</protein>
<evidence type="ECO:0000313" key="2">
    <source>
        <dbReference type="EMBL" id="PJI94051.1"/>
    </source>
</evidence>
<evidence type="ECO:0000313" key="3">
    <source>
        <dbReference type="Proteomes" id="UP000231586"/>
    </source>
</evidence>
<keyword evidence="3" id="KW-1185">Reference proteome</keyword>
<dbReference type="AlphaFoldDB" id="A0A2M8WSX3"/>
<dbReference type="EMBL" id="PGTZ01000007">
    <property type="protein sequence ID" value="PJI94051.1"/>
    <property type="molecule type" value="Genomic_DNA"/>
</dbReference>
<feature type="compositionally biased region" description="Basic residues" evidence="1">
    <location>
        <begin position="37"/>
        <end position="49"/>
    </location>
</feature>
<organism evidence="2 3">
    <name type="scientific">Luteimicrobium subarcticum</name>
    <dbReference type="NCBI Taxonomy" id="620910"/>
    <lineage>
        <taxon>Bacteria</taxon>
        <taxon>Bacillati</taxon>
        <taxon>Actinomycetota</taxon>
        <taxon>Actinomycetes</taxon>
        <taxon>Micrococcales</taxon>
        <taxon>Luteimicrobium</taxon>
    </lineage>
</organism>
<accession>A0A2M8WSX3</accession>
<dbReference type="Proteomes" id="UP000231586">
    <property type="component" value="Unassembled WGS sequence"/>
</dbReference>
<gene>
    <name evidence="2" type="ORF">CLV34_1535</name>
</gene>
<comment type="caution">
    <text evidence="2">The sequence shown here is derived from an EMBL/GenBank/DDBJ whole genome shotgun (WGS) entry which is preliminary data.</text>
</comment>
<sequence length="126" mass="13143">MTAVTVMVLVLAPVAVLALRGTRWDVTDAELREAARHSHVARATRRSRWTRGAWGDGAELDPQGAQMRELAAIDAARSADGAAVGRGARNPVVRPAEVVTPRLPAAGARRGAPGERAVSSAPFAGC</sequence>
<feature type="region of interest" description="Disordered" evidence="1">
    <location>
        <begin position="104"/>
        <end position="126"/>
    </location>
</feature>
<proteinExistence type="predicted"/>
<evidence type="ECO:0000256" key="1">
    <source>
        <dbReference type="SAM" id="MobiDB-lite"/>
    </source>
</evidence>
<reference evidence="2 3" key="1">
    <citation type="submission" date="2017-11" db="EMBL/GenBank/DDBJ databases">
        <title>Genomic Encyclopedia of Archaeal and Bacterial Type Strains, Phase II (KMG-II): From Individual Species to Whole Genera.</title>
        <authorList>
            <person name="Goeker M."/>
        </authorList>
    </citation>
    <scope>NUCLEOTIDE SEQUENCE [LARGE SCALE GENOMIC DNA]</scope>
    <source>
        <strain evidence="2 3">DSM 22413</strain>
    </source>
</reference>
<feature type="compositionally biased region" description="Low complexity" evidence="1">
    <location>
        <begin position="104"/>
        <end position="117"/>
    </location>
</feature>
<feature type="region of interest" description="Disordered" evidence="1">
    <location>
        <begin position="35"/>
        <end position="61"/>
    </location>
</feature>
<name>A0A2M8WSX3_9MICO</name>